<protein>
    <recommendedName>
        <fullName evidence="2">Nudix hydrolase domain-containing protein</fullName>
    </recommendedName>
</protein>
<evidence type="ECO:0000313" key="4">
    <source>
        <dbReference type="Proteomes" id="UP000054560"/>
    </source>
</evidence>
<dbReference type="PROSITE" id="PS00893">
    <property type="entry name" value="NUDIX_BOX"/>
    <property type="match status" value="1"/>
</dbReference>
<organism evidence="3 4">
    <name type="scientific">Sphaeroforma arctica JP610</name>
    <dbReference type="NCBI Taxonomy" id="667725"/>
    <lineage>
        <taxon>Eukaryota</taxon>
        <taxon>Ichthyosporea</taxon>
        <taxon>Ichthyophonida</taxon>
        <taxon>Sphaeroforma</taxon>
    </lineage>
</organism>
<gene>
    <name evidence="3" type="ORF">SARC_01725</name>
</gene>
<dbReference type="OrthoDB" id="343877at2759"/>
<dbReference type="EMBL" id="KQ241667">
    <property type="protein sequence ID" value="KNC86109.1"/>
    <property type="molecule type" value="Genomic_DNA"/>
</dbReference>
<keyword evidence="1" id="KW-0378">Hydrolase</keyword>
<evidence type="ECO:0000313" key="3">
    <source>
        <dbReference type="EMBL" id="KNC86109.1"/>
    </source>
</evidence>
<dbReference type="CDD" id="cd02883">
    <property type="entry name" value="NUDIX_Hydrolase"/>
    <property type="match status" value="1"/>
</dbReference>
<dbReference type="Gene3D" id="3.90.79.10">
    <property type="entry name" value="Nucleoside Triphosphate Pyrophosphohydrolase"/>
    <property type="match status" value="1"/>
</dbReference>
<dbReference type="GO" id="GO:0016787">
    <property type="term" value="F:hydrolase activity"/>
    <property type="evidence" value="ECO:0007669"/>
    <property type="project" value="UniProtKB-KW"/>
</dbReference>
<dbReference type="InterPro" id="IPR015797">
    <property type="entry name" value="NUDIX_hydrolase-like_dom_sf"/>
</dbReference>
<dbReference type="Pfam" id="PF00293">
    <property type="entry name" value="NUDIX"/>
    <property type="match status" value="1"/>
</dbReference>
<dbReference type="RefSeq" id="XP_014160011.1">
    <property type="nucleotide sequence ID" value="XM_014304536.1"/>
</dbReference>
<dbReference type="Proteomes" id="UP000054560">
    <property type="component" value="Unassembled WGS sequence"/>
</dbReference>
<proteinExistence type="predicted"/>
<reference evidence="3 4" key="1">
    <citation type="submission" date="2011-02" db="EMBL/GenBank/DDBJ databases">
        <title>The Genome Sequence of Sphaeroforma arctica JP610.</title>
        <authorList>
            <consortium name="The Broad Institute Genome Sequencing Platform"/>
            <person name="Russ C."/>
            <person name="Cuomo C."/>
            <person name="Young S.K."/>
            <person name="Zeng Q."/>
            <person name="Gargeya S."/>
            <person name="Alvarado L."/>
            <person name="Berlin A."/>
            <person name="Chapman S.B."/>
            <person name="Chen Z."/>
            <person name="Freedman E."/>
            <person name="Gellesch M."/>
            <person name="Goldberg J."/>
            <person name="Griggs A."/>
            <person name="Gujja S."/>
            <person name="Heilman E."/>
            <person name="Heiman D."/>
            <person name="Howarth C."/>
            <person name="Mehta T."/>
            <person name="Neiman D."/>
            <person name="Pearson M."/>
            <person name="Roberts A."/>
            <person name="Saif S."/>
            <person name="Shea T."/>
            <person name="Shenoy N."/>
            <person name="Sisk P."/>
            <person name="Stolte C."/>
            <person name="Sykes S."/>
            <person name="White J."/>
            <person name="Yandava C."/>
            <person name="Burger G."/>
            <person name="Gray M.W."/>
            <person name="Holland P.W.H."/>
            <person name="King N."/>
            <person name="Lang F.B.F."/>
            <person name="Roger A.J."/>
            <person name="Ruiz-Trillo I."/>
            <person name="Haas B."/>
            <person name="Nusbaum C."/>
            <person name="Birren B."/>
        </authorList>
    </citation>
    <scope>NUCLEOTIDE SEQUENCE [LARGE SCALE GENOMIC DNA]</scope>
    <source>
        <strain evidence="3 4">JP610</strain>
    </source>
</reference>
<accession>A0A0L0GB37</accession>
<evidence type="ECO:0000259" key="2">
    <source>
        <dbReference type="Pfam" id="PF00293"/>
    </source>
</evidence>
<name>A0A0L0GB37_9EUKA</name>
<evidence type="ECO:0000256" key="1">
    <source>
        <dbReference type="ARBA" id="ARBA00022801"/>
    </source>
</evidence>
<dbReference type="AlphaFoldDB" id="A0A0L0GB37"/>
<dbReference type="InterPro" id="IPR000086">
    <property type="entry name" value="NUDIX_hydrolase_dom"/>
</dbReference>
<feature type="domain" description="Nudix hydrolase" evidence="2">
    <location>
        <begin position="13"/>
        <end position="111"/>
    </location>
</feature>
<sequence length="182" mass="20464">MDERIYRDARGFAYVFHPRLGLLVLRAFKKRKGTHFQIPGGNVDRRDWGPQGTKTLTEAVVTGVTRELFEETGLEFRNTPERVNIVRLSDGSLLAMKDRYYVVIVINDEDTVKPPTGPLSKPLTEAGEDSFRIKLSKEHTGFYFEPDLEKAAEQISLHSGGKNSIALRQLVKAGVFKTGTIN</sequence>
<dbReference type="SUPFAM" id="SSF55811">
    <property type="entry name" value="Nudix"/>
    <property type="match status" value="1"/>
</dbReference>
<keyword evidence="4" id="KW-1185">Reference proteome</keyword>
<dbReference type="eggNOG" id="ENOG502S992">
    <property type="taxonomic scope" value="Eukaryota"/>
</dbReference>
<dbReference type="GeneID" id="25902229"/>
<dbReference type="InterPro" id="IPR020084">
    <property type="entry name" value="NUDIX_hydrolase_CS"/>
</dbReference>